<dbReference type="SUPFAM" id="SSF55729">
    <property type="entry name" value="Acyl-CoA N-acyltransferases (Nat)"/>
    <property type="match status" value="1"/>
</dbReference>
<evidence type="ECO:0000313" key="12">
    <source>
        <dbReference type="Proteomes" id="UP000770889"/>
    </source>
</evidence>
<feature type="domain" description="N-acetyltransferase" evidence="10">
    <location>
        <begin position="1"/>
        <end position="148"/>
    </location>
</feature>
<evidence type="ECO:0000313" key="11">
    <source>
        <dbReference type="EMBL" id="MBT2990027.1"/>
    </source>
</evidence>
<dbReference type="PANTHER" id="PTHR43072:SF23">
    <property type="entry name" value="UPF0039 PROTEIN C11D3.02C"/>
    <property type="match status" value="1"/>
</dbReference>
<dbReference type="Pfam" id="PF00583">
    <property type="entry name" value="Acetyltransf_1"/>
    <property type="match status" value="1"/>
</dbReference>
<dbReference type="PROSITE" id="PS51186">
    <property type="entry name" value="GNAT"/>
    <property type="match status" value="1"/>
</dbReference>
<evidence type="ECO:0000256" key="4">
    <source>
        <dbReference type="ARBA" id="ARBA00022679"/>
    </source>
</evidence>
<evidence type="ECO:0000256" key="2">
    <source>
        <dbReference type="ARBA" id="ARBA00012888"/>
    </source>
</evidence>
<evidence type="ECO:0000256" key="8">
    <source>
        <dbReference type="ARBA" id="ARBA00048923"/>
    </source>
</evidence>
<organism evidence="11 12">
    <name type="scientific">Candidatus Thiodiazotropha taylori</name>
    <dbReference type="NCBI Taxonomy" id="2792791"/>
    <lineage>
        <taxon>Bacteria</taxon>
        <taxon>Pseudomonadati</taxon>
        <taxon>Pseudomonadota</taxon>
        <taxon>Gammaproteobacteria</taxon>
        <taxon>Chromatiales</taxon>
        <taxon>Sedimenticolaceae</taxon>
        <taxon>Candidatus Thiodiazotropha</taxon>
    </lineage>
</organism>
<proteinExistence type="predicted"/>
<dbReference type="PIRSF" id="PIRSF000452">
    <property type="entry name" value="6-N-acetyltransf"/>
    <property type="match status" value="1"/>
</dbReference>
<evidence type="ECO:0000256" key="1">
    <source>
        <dbReference type="ARBA" id="ARBA00011738"/>
    </source>
</evidence>
<dbReference type="GO" id="GO:0046677">
    <property type="term" value="P:response to antibiotic"/>
    <property type="evidence" value="ECO:0007669"/>
    <property type="project" value="UniProtKB-KW"/>
</dbReference>
<comment type="subunit">
    <text evidence="1 9">Homodimer.</text>
</comment>
<comment type="function">
    <text evidence="9">Catalyzes the transfer of an acetyl group from acetyl-CoA to the 6'-amino group of aminoglycoside molecules conferring resistance to antibiotics containing the purpurosamine ring.</text>
</comment>
<keyword evidence="5 9" id="KW-0046">Antibiotic resistance</keyword>
<sequence>MLIREINLRDLDRWSKMRSALWPNSEDAHLTDIKGYFEGKSVDIDLVYVATVNDNAVGFIELNIREFAEGSRRPRVPYVEAWYVEPEYRGMNYGKLLMRKAESWALERGYSELASDTEIDNHQSIAMHAHLGFEETERIVCFLKKLRS</sequence>
<name>A0A944MEP1_9GAMM</name>
<dbReference type="EMBL" id="JAHHGM010000013">
    <property type="protein sequence ID" value="MBT2990027.1"/>
    <property type="molecule type" value="Genomic_DNA"/>
</dbReference>
<gene>
    <name evidence="11" type="ORF">KME65_13820</name>
</gene>
<dbReference type="InterPro" id="IPR000182">
    <property type="entry name" value="GNAT_dom"/>
</dbReference>
<dbReference type="InterPro" id="IPR024170">
    <property type="entry name" value="Aminoglycoside_N6-AcTrfrase"/>
</dbReference>
<dbReference type="NCBIfam" id="NF043067">
    <property type="entry name" value="AAC_6p_group_E"/>
    <property type="match status" value="1"/>
</dbReference>
<dbReference type="GO" id="GO:0047663">
    <property type="term" value="F:aminoglycoside 6'-N-acetyltransferase activity"/>
    <property type="evidence" value="ECO:0007669"/>
    <property type="project" value="UniProtKB-EC"/>
</dbReference>
<comment type="catalytic activity">
    <reaction evidence="8 9">
        <text>kanamycin B + acetyl-CoA = N(6')-acetylkanamycin B + CoA + H(+)</text>
        <dbReference type="Rhea" id="RHEA:16449"/>
        <dbReference type="ChEBI" id="CHEBI:15378"/>
        <dbReference type="ChEBI" id="CHEBI:57287"/>
        <dbReference type="ChEBI" id="CHEBI:57288"/>
        <dbReference type="ChEBI" id="CHEBI:58390"/>
        <dbReference type="ChEBI" id="CHEBI:58549"/>
        <dbReference type="EC" id="2.3.1.82"/>
    </reaction>
</comment>
<evidence type="ECO:0000256" key="7">
    <source>
        <dbReference type="ARBA" id="ARBA00029660"/>
    </source>
</evidence>
<evidence type="ECO:0000256" key="3">
    <source>
        <dbReference type="ARBA" id="ARBA00017677"/>
    </source>
</evidence>
<evidence type="ECO:0000256" key="5">
    <source>
        <dbReference type="ARBA" id="ARBA00023251"/>
    </source>
</evidence>
<keyword evidence="6 9" id="KW-0012">Acyltransferase</keyword>
<dbReference type="Gene3D" id="3.40.630.30">
    <property type="match status" value="1"/>
</dbReference>
<evidence type="ECO:0000259" key="10">
    <source>
        <dbReference type="PROSITE" id="PS51186"/>
    </source>
</evidence>
<evidence type="ECO:0000256" key="6">
    <source>
        <dbReference type="ARBA" id="ARBA00023315"/>
    </source>
</evidence>
<dbReference type="PANTHER" id="PTHR43072">
    <property type="entry name" value="N-ACETYLTRANSFERASE"/>
    <property type="match status" value="1"/>
</dbReference>
<dbReference type="AlphaFoldDB" id="A0A944MEP1"/>
<comment type="caution">
    <text evidence="11">The sequence shown here is derived from an EMBL/GenBank/DDBJ whole genome shotgun (WGS) entry which is preliminary data.</text>
</comment>
<dbReference type="EC" id="2.3.1.82" evidence="2 9"/>
<keyword evidence="4 9" id="KW-0808">Transferase</keyword>
<dbReference type="InterPro" id="IPR016181">
    <property type="entry name" value="Acyl_CoA_acyltransferase"/>
</dbReference>
<evidence type="ECO:0000256" key="9">
    <source>
        <dbReference type="PIRNR" id="PIRNR000452"/>
    </source>
</evidence>
<dbReference type="CDD" id="cd04301">
    <property type="entry name" value="NAT_SF"/>
    <property type="match status" value="1"/>
</dbReference>
<protein>
    <recommendedName>
        <fullName evidence="3 9">Aminoglycoside N(6')-acetyltransferase type 1</fullName>
        <ecNumber evidence="2 9">2.3.1.82</ecNumber>
    </recommendedName>
    <alternativeName>
        <fullName evidence="7 9">Aminoglycoside resistance protein</fullName>
    </alternativeName>
</protein>
<accession>A0A944MEP1</accession>
<reference evidence="11 12" key="1">
    <citation type="submission" date="2021-05" db="EMBL/GenBank/DDBJ databases">
        <title>Genetic and Functional Diversity in Clade A Lucinid endosymbionts from the Bahamas.</title>
        <authorList>
            <person name="Giani N.M."/>
            <person name="Engel A.S."/>
            <person name="Campbell B.J."/>
        </authorList>
    </citation>
    <scope>NUCLEOTIDE SEQUENCE [LARGE SCALE GENOMIC DNA]</scope>
    <source>
        <strain evidence="11">LUC16012Gg_MoonRockCtena</strain>
    </source>
</reference>
<dbReference type="Proteomes" id="UP000770889">
    <property type="component" value="Unassembled WGS sequence"/>
</dbReference>